<evidence type="ECO:0000313" key="9">
    <source>
        <dbReference type="Proteomes" id="UP000241885"/>
    </source>
</evidence>
<keyword evidence="1" id="KW-0732">Signal</keyword>
<evidence type="ECO:0000256" key="6">
    <source>
        <dbReference type="HAMAP-Rule" id="MF_01186"/>
    </source>
</evidence>
<dbReference type="HAMAP" id="MF_01186">
    <property type="entry name" value="LPS_assembly_LptE"/>
    <property type="match status" value="1"/>
</dbReference>
<keyword evidence="3" id="KW-0564">Palmitate</keyword>
<evidence type="ECO:0000256" key="3">
    <source>
        <dbReference type="ARBA" id="ARBA00023139"/>
    </source>
</evidence>
<dbReference type="Proteomes" id="UP000241885">
    <property type="component" value="Chromosome"/>
</dbReference>
<dbReference type="GO" id="GO:0043165">
    <property type="term" value="P:Gram-negative-bacterium-type cell outer membrane assembly"/>
    <property type="evidence" value="ECO:0007669"/>
    <property type="project" value="UniProtKB-UniRule"/>
</dbReference>
<reference evidence="8 9" key="1">
    <citation type="submission" date="2018-03" db="EMBL/GenBank/DDBJ databases">
        <title>Complete genome sequence of Thauera aromatica, a model organism for studying aromatic compound degradation under denitrifying conditions.</title>
        <authorList>
            <person name="Lo H.-Y."/>
            <person name="Goris T."/>
            <person name="Boll M."/>
            <person name="Mueller J.A."/>
        </authorList>
    </citation>
    <scope>NUCLEOTIDE SEQUENCE [LARGE SCALE GENOMIC DNA]</scope>
    <source>
        <strain evidence="8 9">K172</strain>
    </source>
</reference>
<dbReference type="EMBL" id="CP028339">
    <property type="protein sequence ID" value="AVR89370.1"/>
    <property type="molecule type" value="Genomic_DNA"/>
</dbReference>
<keyword evidence="9" id="KW-1185">Reference proteome</keyword>
<keyword evidence="2 6" id="KW-0472">Membrane</keyword>
<dbReference type="PANTHER" id="PTHR38098:SF1">
    <property type="entry name" value="LPS-ASSEMBLY LIPOPROTEIN LPTE"/>
    <property type="match status" value="1"/>
</dbReference>
<organism evidence="8 9">
    <name type="scientific">Thauera aromatica K172</name>
    <dbReference type="NCBI Taxonomy" id="44139"/>
    <lineage>
        <taxon>Bacteria</taxon>
        <taxon>Pseudomonadati</taxon>
        <taxon>Pseudomonadota</taxon>
        <taxon>Betaproteobacteria</taxon>
        <taxon>Rhodocyclales</taxon>
        <taxon>Zoogloeaceae</taxon>
        <taxon>Thauera</taxon>
    </lineage>
</organism>
<dbReference type="GO" id="GO:0001530">
    <property type="term" value="F:lipopolysaccharide binding"/>
    <property type="evidence" value="ECO:0007669"/>
    <property type="project" value="TreeGrafter"/>
</dbReference>
<comment type="subunit">
    <text evidence="6">Component of the lipopolysaccharide transport and assembly complex. Interacts with LptD.</text>
</comment>
<evidence type="ECO:0000256" key="5">
    <source>
        <dbReference type="ARBA" id="ARBA00023288"/>
    </source>
</evidence>
<sequence>MPVRPPPARPGQRPSADAAGPAPEHGDMPDAARRRLLLAGSGLAALALSGCGFHLRGPQRLGFASVHIDTPAQTELGSRLRRMIATTGTTTVTENEQDAEARLRILANDRGREILSLTGAGKVREYQLTQTLRFQLLDKAGQPLIPPTALTARREYTFDDSQVLGKEQEEELLYRDMQNDLMQQLMRRLASASAPG</sequence>
<evidence type="ECO:0000256" key="1">
    <source>
        <dbReference type="ARBA" id="ARBA00022729"/>
    </source>
</evidence>
<comment type="function">
    <text evidence="6">Together with LptD, is involved in the assembly of lipopolysaccharide (LPS) at the surface of the outer membrane. Required for the proper assembly of LptD. Binds LPS and may serve as the LPS recognition site at the outer membrane.</text>
</comment>
<dbReference type="InterPro" id="IPR007485">
    <property type="entry name" value="LPS_assembly_LptE"/>
</dbReference>
<dbReference type="GO" id="GO:0009279">
    <property type="term" value="C:cell outer membrane"/>
    <property type="evidence" value="ECO:0007669"/>
    <property type="project" value="UniProtKB-UniRule"/>
</dbReference>
<evidence type="ECO:0000256" key="2">
    <source>
        <dbReference type="ARBA" id="ARBA00023136"/>
    </source>
</evidence>
<evidence type="ECO:0000313" key="8">
    <source>
        <dbReference type="EMBL" id="AVR89370.1"/>
    </source>
</evidence>
<name>A0A2R4BQ26_THAAR</name>
<comment type="similarity">
    <text evidence="6">Belongs to the LptE lipoprotein family.</text>
</comment>
<dbReference type="AlphaFoldDB" id="A0A2R4BQ26"/>
<dbReference type="KEGG" id="tak:Tharo_2473"/>
<evidence type="ECO:0000256" key="4">
    <source>
        <dbReference type="ARBA" id="ARBA00023237"/>
    </source>
</evidence>
<feature type="region of interest" description="Disordered" evidence="7">
    <location>
        <begin position="1"/>
        <end position="29"/>
    </location>
</feature>
<dbReference type="GO" id="GO:0015920">
    <property type="term" value="P:lipopolysaccharide transport"/>
    <property type="evidence" value="ECO:0007669"/>
    <property type="project" value="TreeGrafter"/>
</dbReference>
<protein>
    <recommendedName>
        <fullName evidence="6">LPS-assembly lipoprotein LptE</fullName>
    </recommendedName>
</protein>
<accession>A0A2R4BQ26</accession>
<dbReference type="Gene3D" id="3.30.160.150">
    <property type="entry name" value="Lipoprotein like domain"/>
    <property type="match status" value="1"/>
</dbReference>
<proteinExistence type="inferred from homology"/>
<dbReference type="PANTHER" id="PTHR38098">
    <property type="entry name" value="LPS-ASSEMBLY LIPOPROTEIN LPTE"/>
    <property type="match status" value="1"/>
</dbReference>
<dbReference type="Pfam" id="PF04390">
    <property type="entry name" value="LptE"/>
    <property type="match status" value="1"/>
</dbReference>
<gene>
    <name evidence="6" type="primary">lptE</name>
    <name evidence="8" type="ORF">Tharo_2473</name>
</gene>
<keyword evidence="4 6" id="KW-0998">Cell outer membrane</keyword>
<keyword evidence="5 8" id="KW-0449">Lipoprotein</keyword>
<evidence type="ECO:0000256" key="7">
    <source>
        <dbReference type="SAM" id="MobiDB-lite"/>
    </source>
</evidence>
<dbReference type="GO" id="GO:1990351">
    <property type="term" value="C:transporter complex"/>
    <property type="evidence" value="ECO:0007669"/>
    <property type="project" value="TreeGrafter"/>
</dbReference>